<evidence type="ECO:0000313" key="7">
    <source>
        <dbReference type="EMBL" id="PSC06238.1"/>
    </source>
</evidence>
<dbReference type="Pfam" id="PF00877">
    <property type="entry name" value="NLPC_P60"/>
    <property type="match status" value="1"/>
</dbReference>
<dbReference type="Gene3D" id="2.30.30.40">
    <property type="entry name" value="SH3 Domains"/>
    <property type="match status" value="1"/>
</dbReference>
<sequence>MTSFDRRLTPLRPDLAAAHLRGQVDAPAFAEPRPMRVVAPAAWLRRSPAPDSPVDTEALFGEGFAAYEITDEGWAWGQLETDGYVGWVSAEALAPAAAAPTHKVATLRTFVYPGPSIKLTPTAALSIGSRVTVSREQGDFAALATGGFVYAAHLAPRDSAESDFVTVAERFLGAPYLWGGRTSLGLDCSGLVQVSMAAAGRPAPRDSDLQEAGLGAPAPNWEQSGLRRGDLVFWKGHVGIMQDAERLLHANGTHMLVISEPFAEARARILEKTGADVTSVRRP</sequence>
<dbReference type="InterPro" id="IPR000064">
    <property type="entry name" value="NLP_P60_dom"/>
</dbReference>
<gene>
    <name evidence="7" type="ORF">SLNSH_05435</name>
</gene>
<keyword evidence="8" id="KW-1185">Reference proteome</keyword>
<evidence type="ECO:0000256" key="1">
    <source>
        <dbReference type="ARBA" id="ARBA00007074"/>
    </source>
</evidence>
<dbReference type="PROSITE" id="PS51935">
    <property type="entry name" value="NLPC_P60"/>
    <property type="match status" value="1"/>
</dbReference>
<dbReference type="Proteomes" id="UP000239772">
    <property type="component" value="Unassembled WGS sequence"/>
</dbReference>
<protein>
    <submittedName>
        <fullName evidence="7">Peptidase P60</fullName>
    </submittedName>
</protein>
<feature type="region of interest" description="Disordered" evidence="5">
    <location>
        <begin position="202"/>
        <end position="221"/>
    </location>
</feature>
<dbReference type="Gene3D" id="3.90.1720.10">
    <property type="entry name" value="endopeptidase domain like (from Nostoc punctiforme)"/>
    <property type="match status" value="1"/>
</dbReference>
<evidence type="ECO:0000313" key="8">
    <source>
        <dbReference type="Proteomes" id="UP000239772"/>
    </source>
</evidence>
<dbReference type="InterPro" id="IPR041382">
    <property type="entry name" value="SH3_16"/>
</dbReference>
<dbReference type="PANTHER" id="PTHR47359:SF3">
    <property type="entry name" value="NLP_P60 DOMAIN-CONTAINING PROTEIN-RELATED"/>
    <property type="match status" value="1"/>
</dbReference>
<feature type="domain" description="NlpC/P60" evidence="6">
    <location>
        <begin position="158"/>
        <end position="283"/>
    </location>
</feature>
<evidence type="ECO:0000256" key="5">
    <source>
        <dbReference type="SAM" id="MobiDB-lite"/>
    </source>
</evidence>
<organism evidence="7 8">
    <name type="scientific">Alsobacter soli</name>
    <dbReference type="NCBI Taxonomy" id="2109933"/>
    <lineage>
        <taxon>Bacteria</taxon>
        <taxon>Pseudomonadati</taxon>
        <taxon>Pseudomonadota</taxon>
        <taxon>Alphaproteobacteria</taxon>
        <taxon>Hyphomicrobiales</taxon>
        <taxon>Alsobacteraceae</taxon>
        <taxon>Alsobacter</taxon>
    </lineage>
</organism>
<evidence type="ECO:0000256" key="2">
    <source>
        <dbReference type="ARBA" id="ARBA00022670"/>
    </source>
</evidence>
<name>A0A2T1HXD9_9HYPH</name>
<dbReference type="OrthoDB" id="9813368at2"/>
<accession>A0A2T1HXD9</accession>
<proteinExistence type="inferred from homology"/>
<keyword evidence="3" id="KW-0378">Hydrolase</keyword>
<dbReference type="EMBL" id="PVZS01000004">
    <property type="protein sequence ID" value="PSC06238.1"/>
    <property type="molecule type" value="Genomic_DNA"/>
</dbReference>
<evidence type="ECO:0000256" key="4">
    <source>
        <dbReference type="ARBA" id="ARBA00022807"/>
    </source>
</evidence>
<dbReference type="GO" id="GO:0006508">
    <property type="term" value="P:proteolysis"/>
    <property type="evidence" value="ECO:0007669"/>
    <property type="project" value="UniProtKB-KW"/>
</dbReference>
<comment type="caution">
    <text evidence="7">The sequence shown here is derived from an EMBL/GenBank/DDBJ whole genome shotgun (WGS) entry which is preliminary data.</text>
</comment>
<dbReference type="AlphaFoldDB" id="A0A2T1HXD9"/>
<comment type="similarity">
    <text evidence="1">Belongs to the peptidase C40 family.</text>
</comment>
<dbReference type="InterPro" id="IPR038765">
    <property type="entry name" value="Papain-like_cys_pep_sf"/>
</dbReference>
<dbReference type="InterPro" id="IPR051794">
    <property type="entry name" value="PG_Endopeptidase_C40"/>
</dbReference>
<dbReference type="PANTHER" id="PTHR47359">
    <property type="entry name" value="PEPTIDOGLYCAN DL-ENDOPEPTIDASE CWLO"/>
    <property type="match status" value="1"/>
</dbReference>
<dbReference type="SUPFAM" id="SSF54001">
    <property type="entry name" value="Cysteine proteinases"/>
    <property type="match status" value="1"/>
</dbReference>
<keyword evidence="2" id="KW-0645">Protease</keyword>
<dbReference type="GO" id="GO:0008234">
    <property type="term" value="F:cysteine-type peptidase activity"/>
    <property type="evidence" value="ECO:0007669"/>
    <property type="project" value="UniProtKB-KW"/>
</dbReference>
<keyword evidence="4" id="KW-0788">Thiol protease</keyword>
<evidence type="ECO:0000259" key="6">
    <source>
        <dbReference type="PROSITE" id="PS51935"/>
    </source>
</evidence>
<dbReference type="Pfam" id="PF18348">
    <property type="entry name" value="SH3_16"/>
    <property type="match status" value="1"/>
</dbReference>
<reference evidence="8" key="1">
    <citation type="submission" date="2018-03" db="EMBL/GenBank/DDBJ databases">
        <authorList>
            <person name="Sun L."/>
            <person name="Liu H."/>
            <person name="Chen W."/>
            <person name="Huang K."/>
            <person name="Liu W."/>
            <person name="Gao X."/>
        </authorList>
    </citation>
    <scope>NUCLEOTIDE SEQUENCE [LARGE SCALE GENOMIC DNA]</scope>
    <source>
        <strain evidence="8">SH9</strain>
    </source>
</reference>
<evidence type="ECO:0000256" key="3">
    <source>
        <dbReference type="ARBA" id="ARBA00022801"/>
    </source>
</evidence>
<dbReference type="RefSeq" id="WP_106335645.1">
    <property type="nucleotide sequence ID" value="NZ_PVZS01000004.1"/>
</dbReference>